<dbReference type="GO" id="GO:0003677">
    <property type="term" value="F:DNA binding"/>
    <property type="evidence" value="ECO:0007669"/>
    <property type="project" value="UniProtKB-KW"/>
</dbReference>
<dbReference type="EMBL" id="JAKNGE010000018">
    <property type="protein sequence ID" value="MCG4746828.1"/>
    <property type="molecule type" value="Genomic_DNA"/>
</dbReference>
<dbReference type="InterPro" id="IPR036388">
    <property type="entry name" value="WH-like_DNA-bd_sf"/>
</dbReference>
<keyword evidence="2" id="KW-0805">Transcription regulation</keyword>
<dbReference type="PANTHER" id="PTHR30419">
    <property type="entry name" value="HTH-TYPE TRANSCRIPTIONAL REGULATOR YBHD"/>
    <property type="match status" value="1"/>
</dbReference>
<accession>A0AAX1SK14</accession>
<evidence type="ECO:0000256" key="3">
    <source>
        <dbReference type="ARBA" id="ARBA00023125"/>
    </source>
</evidence>
<dbReference type="RefSeq" id="WP_117559516.1">
    <property type="nucleotide sequence ID" value="NZ_BAABZL010000001.1"/>
</dbReference>
<dbReference type="Gene3D" id="3.40.190.290">
    <property type="match status" value="1"/>
</dbReference>
<feature type="domain" description="HTH lysR-type" evidence="5">
    <location>
        <begin position="1"/>
        <end position="56"/>
    </location>
</feature>
<dbReference type="PRINTS" id="PR00039">
    <property type="entry name" value="HTHLYSR"/>
</dbReference>
<evidence type="ECO:0000256" key="4">
    <source>
        <dbReference type="ARBA" id="ARBA00023163"/>
    </source>
</evidence>
<dbReference type="GeneID" id="97209076"/>
<dbReference type="GO" id="GO:0005829">
    <property type="term" value="C:cytosol"/>
    <property type="evidence" value="ECO:0007669"/>
    <property type="project" value="TreeGrafter"/>
</dbReference>
<keyword evidence="8" id="KW-1185">Reference proteome</keyword>
<keyword evidence="4" id="KW-0804">Transcription</keyword>
<evidence type="ECO:0000313" key="7">
    <source>
        <dbReference type="EMBL" id="NSJ51072.1"/>
    </source>
</evidence>
<dbReference type="PROSITE" id="PS50931">
    <property type="entry name" value="HTH_LYSR"/>
    <property type="match status" value="1"/>
</dbReference>
<protein>
    <submittedName>
        <fullName evidence="6">LysR family transcriptional regulator</fullName>
    </submittedName>
</protein>
<dbReference type="Pfam" id="PF00126">
    <property type="entry name" value="HTH_1"/>
    <property type="match status" value="1"/>
</dbReference>
<dbReference type="AlphaFoldDB" id="A0AAX1SK14"/>
<evidence type="ECO:0000256" key="1">
    <source>
        <dbReference type="ARBA" id="ARBA00009437"/>
    </source>
</evidence>
<dbReference type="EMBL" id="JAAITT010000034">
    <property type="protein sequence ID" value="NSJ51072.1"/>
    <property type="molecule type" value="Genomic_DNA"/>
</dbReference>
<dbReference type="InterPro" id="IPR000847">
    <property type="entry name" value="LysR_HTH_N"/>
</dbReference>
<dbReference type="SUPFAM" id="SSF53850">
    <property type="entry name" value="Periplasmic binding protein-like II"/>
    <property type="match status" value="1"/>
</dbReference>
<proteinExistence type="inferred from homology"/>
<sequence>MNRYDVFIRIVETGSFTQAAAESGYTQSAVSQMIRTLEHELNTTLFLRSKTGAELTPDGREYLPYIQSVSNARRELDVKCQEMQGLERGLIRVGTFTSVSRTWLPRFIKEFKKMYPSVQFILRQGDYTSICQWVAEGSVDFGFTNPDVTSRLTIIPLCTDRMQAVLPPDHYLAGEESISLKTLASLPYILLDEGVELSVPLSAFYRHGLNPNIQYTVVDDYTIMSMVEQGLGVSSLYDLVLEGYHQNIVTKPIYPQVTRTLALVYKNKKVLPIASRYFIDYILDYFKV</sequence>
<dbReference type="Proteomes" id="UP000669239">
    <property type="component" value="Unassembled WGS sequence"/>
</dbReference>
<dbReference type="InterPro" id="IPR005119">
    <property type="entry name" value="LysR_subst-bd"/>
</dbReference>
<keyword evidence="3" id="KW-0238">DNA-binding</keyword>
<comment type="caution">
    <text evidence="6">The sequence shown here is derived from an EMBL/GenBank/DDBJ whole genome shotgun (WGS) entry which is preliminary data.</text>
</comment>
<evidence type="ECO:0000256" key="2">
    <source>
        <dbReference type="ARBA" id="ARBA00023015"/>
    </source>
</evidence>
<evidence type="ECO:0000313" key="8">
    <source>
        <dbReference type="Proteomes" id="UP000669239"/>
    </source>
</evidence>
<reference evidence="6" key="3">
    <citation type="submission" date="2022-01" db="EMBL/GenBank/DDBJ databases">
        <title>Collection of gut derived symbiotic bacterial strains cultured from healthy donors.</title>
        <authorList>
            <person name="Lin H."/>
            <person name="Kohout C."/>
            <person name="Waligurski E."/>
            <person name="Pamer E.G."/>
        </authorList>
    </citation>
    <scope>NUCLEOTIDE SEQUENCE</scope>
    <source>
        <strain evidence="6">DFI.6.55</strain>
    </source>
</reference>
<dbReference type="Gene3D" id="1.10.10.10">
    <property type="entry name" value="Winged helix-like DNA-binding domain superfamily/Winged helix DNA-binding domain"/>
    <property type="match status" value="1"/>
</dbReference>
<gene>
    <name evidence="7" type="ORF">G5B36_20500</name>
    <name evidence="6" type="ORF">L0N08_15500</name>
</gene>
<evidence type="ECO:0000313" key="6">
    <source>
        <dbReference type="EMBL" id="MCG4746828.1"/>
    </source>
</evidence>
<dbReference type="Proteomes" id="UP001299608">
    <property type="component" value="Unassembled WGS sequence"/>
</dbReference>
<dbReference type="PANTHER" id="PTHR30419:SF28">
    <property type="entry name" value="HTH-TYPE TRANSCRIPTIONAL REGULATOR BSDA"/>
    <property type="match status" value="1"/>
</dbReference>
<comment type="similarity">
    <text evidence="1">Belongs to the LysR transcriptional regulatory family.</text>
</comment>
<dbReference type="GO" id="GO:0003700">
    <property type="term" value="F:DNA-binding transcription factor activity"/>
    <property type="evidence" value="ECO:0007669"/>
    <property type="project" value="InterPro"/>
</dbReference>
<dbReference type="InterPro" id="IPR050950">
    <property type="entry name" value="HTH-type_LysR_regulators"/>
</dbReference>
<dbReference type="InterPro" id="IPR036390">
    <property type="entry name" value="WH_DNA-bd_sf"/>
</dbReference>
<evidence type="ECO:0000313" key="9">
    <source>
        <dbReference type="Proteomes" id="UP001299608"/>
    </source>
</evidence>
<organism evidence="6 9">
    <name type="scientific">Enterocloster aldenensis</name>
    <dbReference type="NCBI Taxonomy" id="358742"/>
    <lineage>
        <taxon>Bacteria</taxon>
        <taxon>Bacillati</taxon>
        <taxon>Bacillota</taxon>
        <taxon>Clostridia</taxon>
        <taxon>Lachnospirales</taxon>
        <taxon>Lachnospiraceae</taxon>
        <taxon>Enterocloster</taxon>
    </lineage>
</organism>
<dbReference type="CDD" id="cd05466">
    <property type="entry name" value="PBP2_LTTR_substrate"/>
    <property type="match status" value="1"/>
</dbReference>
<reference evidence="7" key="2">
    <citation type="submission" date="2020-02" db="EMBL/GenBank/DDBJ databases">
        <authorList>
            <person name="Littmann E."/>
            <person name="Sorbara M."/>
        </authorList>
    </citation>
    <scope>NUCLEOTIDE SEQUENCE</scope>
    <source>
        <strain evidence="7">MSK.1.17</strain>
    </source>
</reference>
<evidence type="ECO:0000259" key="5">
    <source>
        <dbReference type="PROSITE" id="PS50931"/>
    </source>
</evidence>
<dbReference type="Pfam" id="PF03466">
    <property type="entry name" value="LysR_substrate"/>
    <property type="match status" value="1"/>
</dbReference>
<name>A0AAX1SK14_9FIRM</name>
<dbReference type="SUPFAM" id="SSF46785">
    <property type="entry name" value="Winged helix' DNA-binding domain"/>
    <property type="match status" value="1"/>
</dbReference>
<reference evidence="7 8" key="1">
    <citation type="journal article" date="2020" name="Cell Host Microbe">
        <title>Functional and Genomic Variation between Human-Derived Isolates of Lachnospiraceae Reveals Inter- and Intra-Species Diversity.</title>
        <authorList>
            <person name="Sorbara M.T."/>
            <person name="Littmann E.R."/>
            <person name="Fontana E."/>
            <person name="Moody T.U."/>
            <person name="Kohout C.E."/>
            <person name="Gjonbalaj M."/>
            <person name="Eaton V."/>
            <person name="Seok R."/>
            <person name="Leiner I.M."/>
            <person name="Pamer E.G."/>
        </authorList>
    </citation>
    <scope>NUCLEOTIDE SEQUENCE [LARGE SCALE GENOMIC DNA]</scope>
    <source>
        <strain evidence="7 8">MSK.1.17</strain>
    </source>
</reference>